<evidence type="ECO:0000313" key="6">
    <source>
        <dbReference type="EMBL" id="CAB5141622.1"/>
    </source>
</evidence>
<protein>
    <submittedName>
        <fullName evidence="5">Unannotated protein</fullName>
    </submittedName>
</protein>
<feature type="domain" description="DUF5679" evidence="1">
    <location>
        <begin position="10"/>
        <end position="48"/>
    </location>
</feature>
<evidence type="ECO:0000313" key="5">
    <source>
        <dbReference type="EMBL" id="CAB4968904.1"/>
    </source>
</evidence>
<dbReference type="EMBL" id="CAFBRZ010000003">
    <property type="protein sequence ID" value="CAB5141622.1"/>
    <property type="molecule type" value="Genomic_DNA"/>
</dbReference>
<dbReference type="AlphaFoldDB" id="A0A6J7LTT0"/>
<gene>
    <name evidence="2" type="ORF">UFOPK2655_00721</name>
    <name evidence="3" type="ORF">UFOPK3077_00215</name>
    <name evidence="4" type="ORF">UFOPK3667_00214</name>
    <name evidence="5" type="ORF">UFOPK3903_00188</name>
    <name evidence="6" type="ORF">UFOPK4444_00103</name>
</gene>
<dbReference type="InterPro" id="IPR044044">
    <property type="entry name" value="DUF5679"/>
</dbReference>
<dbReference type="EMBL" id="CAFAAS010000002">
    <property type="protein sequence ID" value="CAB4796378.1"/>
    <property type="molecule type" value="Genomic_DNA"/>
</dbReference>
<dbReference type="EMBL" id="CAFBMU010000002">
    <property type="protein sequence ID" value="CAB4913661.1"/>
    <property type="molecule type" value="Genomic_DNA"/>
</dbReference>
<evidence type="ECO:0000313" key="3">
    <source>
        <dbReference type="EMBL" id="CAB4796378.1"/>
    </source>
</evidence>
<dbReference type="Pfam" id="PF18930">
    <property type="entry name" value="DUF5679"/>
    <property type="match status" value="1"/>
</dbReference>
<accession>A0A6J7LTT0</accession>
<evidence type="ECO:0000313" key="2">
    <source>
        <dbReference type="EMBL" id="CAB4710666.1"/>
    </source>
</evidence>
<dbReference type="EMBL" id="CAEZYE010000032">
    <property type="protein sequence ID" value="CAB4710666.1"/>
    <property type="molecule type" value="Genomic_DNA"/>
</dbReference>
<proteinExistence type="predicted"/>
<dbReference type="EMBL" id="CAFBOD010000001">
    <property type="protein sequence ID" value="CAB4968904.1"/>
    <property type="molecule type" value="Genomic_DNA"/>
</dbReference>
<name>A0A6J7LTT0_9ZZZZ</name>
<sequence>MAETYKGTAYCVKCKEKHDFEGTIIVSDAGRRTAKGKCPVCGTNISTFLKKA</sequence>
<evidence type="ECO:0000259" key="1">
    <source>
        <dbReference type="Pfam" id="PF18930"/>
    </source>
</evidence>
<reference evidence="5" key="1">
    <citation type="submission" date="2020-05" db="EMBL/GenBank/DDBJ databases">
        <authorList>
            <person name="Chiriac C."/>
            <person name="Salcher M."/>
            <person name="Ghai R."/>
            <person name="Kavagutti S V."/>
        </authorList>
    </citation>
    <scope>NUCLEOTIDE SEQUENCE</scope>
</reference>
<evidence type="ECO:0000313" key="4">
    <source>
        <dbReference type="EMBL" id="CAB4913661.1"/>
    </source>
</evidence>
<organism evidence="5">
    <name type="scientific">freshwater metagenome</name>
    <dbReference type="NCBI Taxonomy" id="449393"/>
    <lineage>
        <taxon>unclassified sequences</taxon>
        <taxon>metagenomes</taxon>
        <taxon>ecological metagenomes</taxon>
    </lineage>
</organism>